<feature type="transmembrane region" description="Helical" evidence="1">
    <location>
        <begin position="82"/>
        <end position="108"/>
    </location>
</feature>
<keyword evidence="1" id="KW-0812">Transmembrane</keyword>
<keyword evidence="1" id="KW-1133">Transmembrane helix</keyword>
<comment type="caution">
    <text evidence="2">The sequence shown here is derived from an EMBL/GenBank/DDBJ whole genome shotgun (WGS) entry which is preliminary data.</text>
</comment>
<protein>
    <submittedName>
        <fullName evidence="2">Uncharacterized protein</fullName>
    </submittedName>
</protein>
<gene>
    <name evidence="2" type="ORF">J3D65DRAFT_410017</name>
</gene>
<organism evidence="2 3">
    <name type="scientific">Phyllosticta citribraziliensis</name>
    <dbReference type="NCBI Taxonomy" id="989973"/>
    <lineage>
        <taxon>Eukaryota</taxon>
        <taxon>Fungi</taxon>
        <taxon>Dikarya</taxon>
        <taxon>Ascomycota</taxon>
        <taxon>Pezizomycotina</taxon>
        <taxon>Dothideomycetes</taxon>
        <taxon>Dothideomycetes incertae sedis</taxon>
        <taxon>Botryosphaeriales</taxon>
        <taxon>Phyllostictaceae</taxon>
        <taxon>Phyllosticta</taxon>
    </lineage>
</organism>
<keyword evidence="1" id="KW-0472">Membrane</keyword>
<dbReference type="Proteomes" id="UP001360953">
    <property type="component" value="Unassembled WGS sequence"/>
</dbReference>
<accession>A0ABR1LM18</accession>
<evidence type="ECO:0000256" key="1">
    <source>
        <dbReference type="SAM" id="Phobius"/>
    </source>
</evidence>
<name>A0ABR1LM18_9PEZI</name>
<reference evidence="2 3" key="1">
    <citation type="submission" date="2024-04" db="EMBL/GenBank/DDBJ databases">
        <title>Phyllosticta paracitricarpa is synonymous to the EU quarantine fungus P. citricarpa based on phylogenomic analyses.</title>
        <authorList>
            <consortium name="Lawrence Berkeley National Laboratory"/>
            <person name="Van ingen-buijs V.A."/>
            <person name="Van westerhoven A.C."/>
            <person name="Haridas S."/>
            <person name="Skiadas P."/>
            <person name="Martin F."/>
            <person name="Groenewald J.Z."/>
            <person name="Crous P.W."/>
            <person name="Seidl M.F."/>
        </authorList>
    </citation>
    <scope>NUCLEOTIDE SEQUENCE [LARGE SCALE GENOMIC DNA]</scope>
    <source>
        <strain evidence="2 3">CPC 17464</strain>
    </source>
</reference>
<dbReference type="GeneID" id="92028909"/>
<evidence type="ECO:0000313" key="3">
    <source>
        <dbReference type="Proteomes" id="UP001360953"/>
    </source>
</evidence>
<dbReference type="RefSeq" id="XP_066654661.1">
    <property type="nucleotide sequence ID" value="XM_066796003.1"/>
</dbReference>
<sequence length="177" mass="19753">MNKSHSSVTTRPTGLEPFARVPHPATVIPHGNYSLPYSPIFSLCFSLSHTVLSYITCFLCPTPVHLPLLDSLSEKEMKVASLVARAAPVALFFFVLAAVLLHCIRFGFGFDPLSFVRRSGVRSVGYRLDWTGLGLGQLDWMAWDWIGKAVVWIWSCLLPLLRPNHHFKPICSARSCV</sequence>
<evidence type="ECO:0000313" key="2">
    <source>
        <dbReference type="EMBL" id="KAK7536245.1"/>
    </source>
</evidence>
<dbReference type="EMBL" id="JBBPEH010000007">
    <property type="protein sequence ID" value="KAK7536245.1"/>
    <property type="molecule type" value="Genomic_DNA"/>
</dbReference>
<proteinExistence type="predicted"/>
<keyword evidence="3" id="KW-1185">Reference proteome</keyword>